<feature type="non-terminal residue" evidence="1">
    <location>
        <position position="65"/>
    </location>
</feature>
<name>A0A443R043_9ACAR</name>
<keyword evidence="2" id="KW-1185">Reference proteome</keyword>
<dbReference type="EMBL" id="NCKV01050589">
    <property type="protein sequence ID" value="RWS08617.1"/>
    <property type="molecule type" value="Genomic_DNA"/>
</dbReference>
<dbReference type="Gene3D" id="3.90.1150.10">
    <property type="entry name" value="Aspartate Aminotransferase, domain 1"/>
    <property type="match status" value="1"/>
</dbReference>
<dbReference type="STRING" id="299467.A0A443R043"/>
<comment type="caution">
    <text evidence="1">The sequence shown here is derived from an EMBL/GenBank/DDBJ whole genome shotgun (WGS) entry which is preliminary data.</text>
</comment>
<dbReference type="InterPro" id="IPR015422">
    <property type="entry name" value="PyrdxlP-dep_Trfase_small"/>
</dbReference>
<accession>A0A443R043</accession>
<dbReference type="Proteomes" id="UP000288716">
    <property type="component" value="Unassembled WGS sequence"/>
</dbReference>
<gene>
    <name evidence="1" type="ORF">B4U80_06525</name>
</gene>
<evidence type="ECO:0000313" key="1">
    <source>
        <dbReference type="EMBL" id="RWS08617.1"/>
    </source>
</evidence>
<dbReference type="Gene3D" id="3.40.640.10">
    <property type="entry name" value="Type I PLP-dependent aspartate aminotransferase-like (Major domain)"/>
    <property type="match status" value="1"/>
</dbReference>
<dbReference type="VEuPathDB" id="VectorBase:LDEU014118"/>
<organism evidence="1 2">
    <name type="scientific">Leptotrombidium deliense</name>
    <dbReference type="NCBI Taxonomy" id="299467"/>
    <lineage>
        <taxon>Eukaryota</taxon>
        <taxon>Metazoa</taxon>
        <taxon>Ecdysozoa</taxon>
        <taxon>Arthropoda</taxon>
        <taxon>Chelicerata</taxon>
        <taxon>Arachnida</taxon>
        <taxon>Acari</taxon>
        <taxon>Acariformes</taxon>
        <taxon>Trombidiformes</taxon>
        <taxon>Prostigmata</taxon>
        <taxon>Anystina</taxon>
        <taxon>Parasitengona</taxon>
        <taxon>Trombiculoidea</taxon>
        <taxon>Trombiculidae</taxon>
        <taxon>Leptotrombidium</taxon>
    </lineage>
</organism>
<sequence>MPMRILHQYTQSICATPLQEALAIGYEKEYEQLNQPSSYFYRFSQSLQQKRDLLASMLSEVHMKA</sequence>
<proteinExistence type="predicted"/>
<dbReference type="AlphaFoldDB" id="A0A443R043"/>
<reference evidence="1 2" key="1">
    <citation type="journal article" date="2018" name="Gigascience">
        <title>Genomes of trombidid mites reveal novel predicted allergens and laterally-transferred genes associated with secondary metabolism.</title>
        <authorList>
            <person name="Dong X."/>
            <person name="Chaisiri K."/>
            <person name="Xia D."/>
            <person name="Armstrong S.D."/>
            <person name="Fang Y."/>
            <person name="Donnelly M.J."/>
            <person name="Kadowaki T."/>
            <person name="McGarry J.W."/>
            <person name="Darby A.C."/>
            <person name="Makepeace B.L."/>
        </authorList>
    </citation>
    <scope>NUCLEOTIDE SEQUENCE [LARGE SCALE GENOMIC DNA]</scope>
    <source>
        <strain evidence="1">UoL-UT</strain>
    </source>
</reference>
<evidence type="ECO:0000313" key="2">
    <source>
        <dbReference type="Proteomes" id="UP000288716"/>
    </source>
</evidence>
<protein>
    <submittedName>
        <fullName evidence="1">Kynurenine--oxoglutarate transaminase 3-like isoform X3</fullName>
    </submittedName>
</protein>
<dbReference type="InterPro" id="IPR015421">
    <property type="entry name" value="PyrdxlP-dep_Trfase_major"/>
</dbReference>